<dbReference type="GO" id="GO:0006508">
    <property type="term" value="P:proteolysis"/>
    <property type="evidence" value="ECO:0007669"/>
    <property type="project" value="UniProtKB-KW"/>
</dbReference>
<comment type="caution">
    <text evidence="7">The sequence shown here is derived from an EMBL/GenBank/DDBJ whole genome shotgun (WGS) entry which is preliminary data.</text>
</comment>
<dbReference type="InterPro" id="IPR038765">
    <property type="entry name" value="Papain-like_cys_pep_sf"/>
</dbReference>
<dbReference type="AlphaFoldDB" id="A0AAD3RYT0"/>
<evidence type="ECO:0000256" key="5">
    <source>
        <dbReference type="SAM" id="MobiDB-lite"/>
    </source>
</evidence>
<accession>A0AAD3RYT0</accession>
<evidence type="ECO:0000256" key="4">
    <source>
        <dbReference type="ARBA" id="ARBA00022807"/>
    </source>
</evidence>
<dbReference type="PANTHER" id="PTHR46915">
    <property type="entry name" value="UBIQUITIN-LIKE PROTEASE 4-RELATED"/>
    <property type="match status" value="1"/>
</dbReference>
<comment type="similarity">
    <text evidence="1">Belongs to the peptidase C48 family.</text>
</comment>
<organism evidence="7 8">
    <name type="scientific">Nepenthes gracilis</name>
    <name type="common">Slender pitcher plant</name>
    <dbReference type="NCBI Taxonomy" id="150966"/>
    <lineage>
        <taxon>Eukaryota</taxon>
        <taxon>Viridiplantae</taxon>
        <taxon>Streptophyta</taxon>
        <taxon>Embryophyta</taxon>
        <taxon>Tracheophyta</taxon>
        <taxon>Spermatophyta</taxon>
        <taxon>Magnoliopsida</taxon>
        <taxon>eudicotyledons</taxon>
        <taxon>Gunneridae</taxon>
        <taxon>Pentapetalae</taxon>
        <taxon>Caryophyllales</taxon>
        <taxon>Nepenthaceae</taxon>
        <taxon>Nepenthes</taxon>
    </lineage>
</organism>
<keyword evidence="2" id="KW-0645">Protease</keyword>
<keyword evidence="4" id="KW-0788">Thiol protease</keyword>
<name>A0AAD3RYT0_NEPGR</name>
<reference evidence="7" key="1">
    <citation type="submission" date="2023-05" db="EMBL/GenBank/DDBJ databases">
        <title>Nepenthes gracilis genome sequencing.</title>
        <authorList>
            <person name="Fukushima K."/>
        </authorList>
    </citation>
    <scope>NUCLEOTIDE SEQUENCE</scope>
    <source>
        <strain evidence="7">SING2019-196</strain>
    </source>
</reference>
<evidence type="ECO:0000256" key="2">
    <source>
        <dbReference type="ARBA" id="ARBA00022670"/>
    </source>
</evidence>
<dbReference type="Pfam" id="PF02902">
    <property type="entry name" value="Peptidase_C48"/>
    <property type="match status" value="1"/>
</dbReference>
<dbReference type="InterPro" id="IPR003653">
    <property type="entry name" value="Peptidase_C48_C"/>
</dbReference>
<feature type="compositionally biased region" description="Basic residues" evidence="5">
    <location>
        <begin position="1"/>
        <end position="17"/>
    </location>
</feature>
<evidence type="ECO:0000313" key="7">
    <source>
        <dbReference type="EMBL" id="GMH01192.1"/>
    </source>
</evidence>
<evidence type="ECO:0000256" key="3">
    <source>
        <dbReference type="ARBA" id="ARBA00022801"/>
    </source>
</evidence>
<sequence length="270" mass="31644">MGKKKPSSVHHKVRHSASLHEQKNAAAEEVVELKKRSKHTSPCFLDPNPSLEHVNQAKSRTSLAIQKKLDSGTFELHFENLWRSFSAERKTSFTHLDSLWFSLYLKEDSREKVLSWIKREHIFSKKYVLIPIVCWGHWSLLIFCHFGENLLSKSKRPCMLLLDSLEMANPRRLEPYIRKFVLDIYRAYGITDAEDVIFQIPLLVPKVPQQKNEECGSFVLYFINLFMKTAPETFSISEGYPYFMNQDWFTRESFELFCSKLETQSSMHAN</sequence>
<evidence type="ECO:0000259" key="6">
    <source>
        <dbReference type="PROSITE" id="PS50600"/>
    </source>
</evidence>
<evidence type="ECO:0000256" key="1">
    <source>
        <dbReference type="ARBA" id="ARBA00005234"/>
    </source>
</evidence>
<dbReference type="GO" id="GO:0016926">
    <property type="term" value="P:protein desumoylation"/>
    <property type="evidence" value="ECO:0007669"/>
    <property type="project" value="UniProtKB-ARBA"/>
</dbReference>
<dbReference type="Gene3D" id="3.40.395.10">
    <property type="entry name" value="Adenoviral Proteinase, Chain A"/>
    <property type="match status" value="1"/>
</dbReference>
<keyword evidence="8" id="KW-1185">Reference proteome</keyword>
<dbReference type="SUPFAM" id="SSF54001">
    <property type="entry name" value="Cysteine proteinases"/>
    <property type="match status" value="1"/>
</dbReference>
<dbReference type="PANTHER" id="PTHR46915:SF6">
    <property type="entry name" value="CYSTEINE PROTEINASES SUPERFAMILY PROTEIN"/>
    <property type="match status" value="1"/>
</dbReference>
<feature type="domain" description="Ubiquitin-like protease family profile" evidence="6">
    <location>
        <begin position="53"/>
        <end position="226"/>
    </location>
</feature>
<proteinExistence type="inferred from homology"/>
<dbReference type="Proteomes" id="UP001279734">
    <property type="component" value="Unassembled WGS sequence"/>
</dbReference>
<keyword evidence="3" id="KW-0378">Hydrolase</keyword>
<feature type="region of interest" description="Disordered" evidence="5">
    <location>
        <begin position="1"/>
        <end position="32"/>
    </location>
</feature>
<gene>
    <name evidence="7" type="ORF">Nepgr_003031</name>
</gene>
<protein>
    <recommendedName>
        <fullName evidence="6">Ubiquitin-like protease family profile domain-containing protein</fullName>
    </recommendedName>
</protein>
<dbReference type="EMBL" id="BSYO01000002">
    <property type="protein sequence ID" value="GMH01192.1"/>
    <property type="molecule type" value="Genomic_DNA"/>
</dbReference>
<dbReference type="PROSITE" id="PS50600">
    <property type="entry name" value="ULP_PROTEASE"/>
    <property type="match status" value="1"/>
</dbReference>
<dbReference type="GO" id="GO:0008234">
    <property type="term" value="F:cysteine-type peptidase activity"/>
    <property type="evidence" value="ECO:0007669"/>
    <property type="project" value="UniProtKB-KW"/>
</dbReference>
<evidence type="ECO:0000313" key="8">
    <source>
        <dbReference type="Proteomes" id="UP001279734"/>
    </source>
</evidence>